<proteinExistence type="predicted"/>
<organism evidence="3 4">
    <name type="scientific">Candidatus Wolfebacteria bacterium GW2011_GWB1_41_12</name>
    <dbReference type="NCBI Taxonomy" id="1619006"/>
    <lineage>
        <taxon>Bacteria</taxon>
        <taxon>Candidatus Wolfeibacteriota</taxon>
    </lineage>
</organism>
<feature type="domain" description="Band 7" evidence="2">
    <location>
        <begin position="76"/>
        <end position="333"/>
    </location>
</feature>
<keyword evidence="1" id="KW-0472">Membrane</keyword>
<protein>
    <recommendedName>
        <fullName evidence="2">Band 7 domain-containing protein</fullName>
    </recommendedName>
</protein>
<dbReference type="EMBL" id="LCAK01000001">
    <property type="protein sequence ID" value="KKR89194.1"/>
    <property type="molecule type" value="Genomic_DNA"/>
</dbReference>
<evidence type="ECO:0000313" key="3">
    <source>
        <dbReference type="EMBL" id="KKR89194.1"/>
    </source>
</evidence>
<evidence type="ECO:0000256" key="1">
    <source>
        <dbReference type="SAM" id="Phobius"/>
    </source>
</evidence>
<dbReference type="InterPro" id="IPR001107">
    <property type="entry name" value="Band_7"/>
</dbReference>
<feature type="transmembrane region" description="Helical" evidence="1">
    <location>
        <begin position="21"/>
        <end position="43"/>
    </location>
</feature>
<name>A0A0G0UKA9_9BACT</name>
<accession>A0A0G0UKA9</accession>
<comment type="caution">
    <text evidence="3">The sequence shown here is derived from an EMBL/GenBank/DDBJ whole genome shotgun (WGS) entry which is preliminary data.</text>
</comment>
<dbReference type="AlphaFoldDB" id="A0A0G0UKA9"/>
<gene>
    <name evidence="3" type="ORF">UU38_C0001G0096</name>
</gene>
<dbReference type="Pfam" id="PF01145">
    <property type="entry name" value="Band_7"/>
    <property type="match status" value="1"/>
</dbReference>
<evidence type="ECO:0000313" key="4">
    <source>
        <dbReference type="Proteomes" id="UP000033918"/>
    </source>
</evidence>
<keyword evidence="1" id="KW-0812">Transmembrane</keyword>
<evidence type="ECO:0000259" key="2">
    <source>
        <dbReference type="Pfam" id="PF01145"/>
    </source>
</evidence>
<dbReference type="Proteomes" id="UP000033918">
    <property type="component" value="Unassembled WGS sequence"/>
</dbReference>
<feature type="transmembrane region" description="Helical" evidence="1">
    <location>
        <begin position="55"/>
        <end position="76"/>
    </location>
</feature>
<sequence length="416" mass="46178">MGKKESLLKALKGFWLALKGFWLAMGIICLILFSADIWLSGYSNSTTFLGAEWKWNWGLAAFLAQLFYVVVSFRIVGPTELGAVLFFGKPLYNVKSGLNLVPFLVCRLVKNTRNIIEIELPTRPELIFRSELEKEEVVPKDLLDNGYKPPIRVQFGAPGIELSTKELESQLNDPNIMEDERKRLERIKKLYETLNRFIANENIQNDPLNVRMTAETPLTVRLKIKSLVRFLITFDSLEKAKGQIQDIAVAMLNREFSKITPAVAQAHLGTFSELIKEEIAERIESNKGDGGIEIVTVLLRPFGYSHKLNASLQSFAEARAKKRATVIDAEAQKEKDTLEGEGKGAAEKAIIDGRTEGFKGMMEKLGVSAQEVLGAEIAREFAVNPGQKTVIVGQKGFADVLGIAAAIGETFKEGGK</sequence>
<keyword evidence="1" id="KW-1133">Transmembrane helix</keyword>
<reference evidence="3 4" key="1">
    <citation type="journal article" date="2015" name="Nature">
        <title>rRNA introns, odd ribosomes, and small enigmatic genomes across a large radiation of phyla.</title>
        <authorList>
            <person name="Brown C.T."/>
            <person name="Hug L.A."/>
            <person name="Thomas B.C."/>
            <person name="Sharon I."/>
            <person name="Castelle C.J."/>
            <person name="Singh A."/>
            <person name="Wilkins M.J."/>
            <person name="Williams K.H."/>
            <person name="Banfield J.F."/>
        </authorList>
    </citation>
    <scope>NUCLEOTIDE SEQUENCE [LARGE SCALE GENOMIC DNA]</scope>
</reference>